<dbReference type="EMBL" id="JANIIK010000039">
    <property type="protein sequence ID" value="KAJ3608926.1"/>
    <property type="molecule type" value="Genomic_DNA"/>
</dbReference>
<evidence type="ECO:0000256" key="4">
    <source>
        <dbReference type="ARBA" id="ARBA00022448"/>
    </source>
</evidence>
<feature type="compositionally biased region" description="Polar residues" evidence="21">
    <location>
        <begin position="453"/>
        <end position="462"/>
    </location>
</feature>
<dbReference type="PANTHER" id="PTHR12191:SF21">
    <property type="entry name" value="ZINC TRANSPORTER ZIP4"/>
    <property type="match status" value="1"/>
</dbReference>
<gene>
    <name evidence="25" type="ORF">NHX12_023454</name>
</gene>
<dbReference type="InterPro" id="IPR041137">
    <property type="entry name" value="ZIP4_N"/>
</dbReference>
<feature type="domain" description="Zinc transporter ZIP4/12 EF-hand" evidence="24">
    <location>
        <begin position="207"/>
        <end position="329"/>
    </location>
</feature>
<keyword evidence="14" id="KW-0406">Ion transport</keyword>
<keyword evidence="10" id="KW-0862">Zinc</keyword>
<comment type="caution">
    <text evidence="25">The sequence shown here is derived from an EMBL/GenBank/DDBJ whole genome shotgun (WGS) entry which is preliminary data.</text>
</comment>
<sequence length="525" mass="56747">MSSLVVRAIVVLLAATFSSPVSTFSSPVSISGGRAPNSPSVEEAYLAVSGAVSPPGQQHLTEESVRSLFNRLEHRVQCGGVSCGKCNLSGSVGQLVGNSSSPGGGGAVGGAVAMDLSQFTRLASGCVFYLSAPRQACSALGAGRWAEETELFLDRGCVTPSAIVAEINAPSTGPAQEVERGAAFGRLLYHALIGHCFSRHALPQDGYFLDYIMERMGSQKNFTIRELEALMSSLEIGPSDHEHEDHGEEGHHDDHAGHDHQQGGGRKRKRFGTRDGQEVKVPEAQCFSAEDLLLIHGLRDANSSEPGPMNRSDLAHLSPALVQQILSGACLERVSPPRHDGLSQTERKTQIGVVFQLIIQLCISLAVGSLTGDALLHLFPLFLGLHSHSAGGGGAHEDHGGENLDHVYKILVVMAGIYYFYLMETIFSLEDTEPHHCNHGKVLEMYQKDKTQQNQSISQSDLVPSVTEEKTFPPAKQHPRGKRRSHDPHPHRDSLSRGRPSQHAVLCRVSWLHVVSQWVCGLVEF</sequence>
<comment type="similarity">
    <text evidence="3">Belongs to the ZIP transporter (TC 2.A.5) family.</text>
</comment>
<dbReference type="GO" id="GO:0046872">
    <property type="term" value="F:metal ion binding"/>
    <property type="evidence" value="ECO:0007669"/>
    <property type="project" value="UniProtKB-KW"/>
</dbReference>
<dbReference type="GO" id="GO:0016324">
    <property type="term" value="C:apical plasma membrane"/>
    <property type="evidence" value="ECO:0007669"/>
    <property type="project" value="UniProtKB-SubCell"/>
</dbReference>
<evidence type="ECO:0000259" key="23">
    <source>
        <dbReference type="Pfam" id="PF18292"/>
    </source>
</evidence>
<dbReference type="AlphaFoldDB" id="A0A9Q0EN55"/>
<dbReference type="Pfam" id="PF18292">
    <property type="entry name" value="ZIP4_domain"/>
    <property type="match status" value="1"/>
</dbReference>
<evidence type="ECO:0000256" key="10">
    <source>
        <dbReference type="ARBA" id="ARBA00022833"/>
    </source>
</evidence>
<evidence type="ECO:0000256" key="7">
    <source>
        <dbReference type="ARBA" id="ARBA00022723"/>
    </source>
</evidence>
<dbReference type="GO" id="GO:0055038">
    <property type="term" value="C:recycling endosome membrane"/>
    <property type="evidence" value="ECO:0007669"/>
    <property type="project" value="UniProtKB-SubCell"/>
</dbReference>
<keyword evidence="8 22" id="KW-0732">Signal</keyword>
<evidence type="ECO:0000256" key="9">
    <source>
        <dbReference type="ARBA" id="ARBA00022753"/>
    </source>
</evidence>
<feature type="region of interest" description="Disordered" evidence="21">
    <location>
        <begin position="453"/>
        <end position="499"/>
    </location>
</feature>
<evidence type="ECO:0000256" key="15">
    <source>
        <dbReference type="ARBA" id="ARBA00023136"/>
    </source>
</evidence>
<evidence type="ECO:0000256" key="1">
    <source>
        <dbReference type="ARBA" id="ARBA00004195"/>
    </source>
</evidence>
<evidence type="ECO:0000256" key="21">
    <source>
        <dbReference type="SAM" id="MobiDB-lite"/>
    </source>
</evidence>
<feature type="compositionally biased region" description="Basic residues" evidence="21">
    <location>
        <begin position="477"/>
        <end position="486"/>
    </location>
</feature>
<keyword evidence="11" id="KW-0832">Ubl conjugation</keyword>
<dbReference type="InterPro" id="IPR003689">
    <property type="entry name" value="ZIP"/>
</dbReference>
<dbReference type="PANTHER" id="PTHR12191">
    <property type="entry name" value="SOLUTE CARRIER FAMILY 39"/>
    <property type="match status" value="1"/>
</dbReference>
<evidence type="ECO:0000313" key="26">
    <source>
        <dbReference type="Proteomes" id="UP001148018"/>
    </source>
</evidence>
<evidence type="ECO:0000256" key="16">
    <source>
        <dbReference type="ARBA" id="ARBA00034634"/>
    </source>
</evidence>
<evidence type="ECO:0000256" key="14">
    <source>
        <dbReference type="ARBA" id="ARBA00023065"/>
    </source>
</evidence>
<keyword evidence="15" id="KW-0472">Membrane</keyword>
<comment type="function">
    <text evidence="20">Selective transporter that mediates the uptake of Zn(2+). Plays an essential role for dietary zinc uptake from small intestine. The Zn(2+) uniporter activity is regulated by zinc availability. Also exhibits polyspecific binding and transport of Cu(2+), Cd(2+) and possibly Ni(2+) but at higher concentrations.</text>
</comment>
<dbReference type="Pfam" id="PF02535">
    <property type="entry name" value="Zip"/>
    <property type="match status" value="1"/>
</dbReference>
<evidence type="ECO:0000256" key="17">
    <source>
        <dbReference type="ARBA" id="ARBA00039394"/>
    </source>
</evidence>
<dbReference type="GO" id="GO:0071578">
    <property type="term" value="P:zinc ion import across plasma membrane"/>
    <property type="evidence" value="ECO:0007669"/>
    <property type="project" value="TreeGrafter"/>
</dbReference>
<evidence type="ECO:0000256" key="22">
    <source>
        <dbReference type="SAM" id="SignalP"/>
    </source>
</evidence>
<keyword evidence="6" id="KW-0812">Transmembrane</keyword>
<evidence type="ECO:0000256" key="5">
    <source>
        <dbReference type="ARBA" id="ARBA00022475"/>
    </source>
</evidence>
<feature type="region of interest" description="Disordered" evidence="21">
    <location>
        <begin position="237"/>
        <end position="277"/>
    </location>
</feature>
<keyword evidence="26" id="KW-1185">Reference proteome</keyword>
<dbReference type="Proteomes" id="UP001148018">
    <property type="component" value="Unassembled WGS sequence"/>
</dbReference>
<keyword evidence="13" id="KW-1133">Transmembrane helix</keyword>
<accession>A0A9Q0EN55</accession>
<dbReference type="OrthoDB" id="200954at2759"/>
<dbReference type="GO" id="GO:0140410">
    <property type="term" value="F:monoatomic cation:bicarbonate symporter activity"/>
    <property type="evidence" value="ECO:0007669"/>
    <property type="project" value="TreeGrafter"/>
</dbReference>
<dbReference type="InterPro" id="IPR050799">
    <property type="entry name" value="ZIP_Transporter"/>
</dbReference>
<comment type="catalytic activity">
    <reaction evidence="16">
        <text>Zn(2+)(in) = Zn(2+)(out)</text>
        <dbReference type="Rhea" id="RHEA:29351"/>
        <dbReference type="ChEBI" id="CHEBI:29105"/>
    </reaction>
</comment>
<proteinExistence type="inferred from homology"/>
<dbReference type="Pfam" id="PF21116">
    <property type="entry name" value="EF-hand_Zip"/>
    <property type="match status" value="1"/>
</dbReference>
<feature type="compositionally biased region" description="Basic and acidic residues" evidence="21">
    <location>
        <begin position="487"/>
        <end position="496"/>
    </location>
</feature>
<keyword evidence="7" id="KW-0479">Metal-binding</keyword>
<protein>
    <recommendedName>
        <fullName evidence="17">Zinc transporter ZIP4</fullName>
    </recommendedName>
    <alternativeName>
        <fullName evidence="19">Solute carrier family 39 member 4</fullName>
    </alternativeName>
    <alternativeName>
        <fullName evidence="18">Zrt- and Irt-like protein 4</fullName>
    </alternativeName>
</protein>
<feature type="compositionally biased region" description="Basic and acidic residues" evidence="21">
    <location>
        <begin position="238"/>
        <end position="261"/>
    </location>
</feature>
<organism evidence="25 26">
    <name type="scientific">Muraenolepis orangiensis</name>
    <name type="common">Patagonian moray cod</name>
    <dbReference type="NCBI Taxonomy" id="630683"/>
    <lineage>
        <taxon>Eukaryota</taxon>
        <taxon>Metazoa</taxon>
        <taxon>Chordata</taxon>
        <taxon>Craniata</taxon>
        <taxon>Vertebrata</taxon>
        <taxon>Euteleostomi</taxon>
        <taxon>Actinopterygii</taxon>
        <taxon>Neopterygii</taxon>
        <taxon>Teleostei</taxon>
        <taxon>Neoteleostei</taxon>
        <taxon>Acanthomorphata</taxon>
        <taxon>Zeiogadaria</taxon>
        <taxon>Gadariae</taxon>
        <taxon>Gadiformes</taxon>
        <taxon>Muraenolepidoidei</taxon>
        <taxon>Muraenolepididae</taxon>
        <taxon>Muraenolepis</taxon>
    </lineage>
</organism>
<dbReference type="GO" id="GO:0005385">
    <property type="term" value="F:zinc ion transmembrane transporter activity"/>
    <property type="evidence" value="ECO:0007669"/>
    <property type="project" value="TreeGrafter"/>
</dbReference>
<keyword evidence="9" id="KW-0967">Endosome</keyword>
<dbReference type="InterPro" id="IPR049406">
    <property type="entry name" value="ZIP4_12_EF-hand"/>
</dbReference>
<comment type="subcellular location">
    <subcellularLocation>
        <location evidence="2">Apical cell membrane</location>
        <topology evidence="2">Multi-pass membrane protein</topology>
    </subcellularLocation>
    <subcellularLocation>
        <location evidence="1">Recycling endosome membrane</location>
        <topology evidence="1">Multi-pass membrane protein</topology>
    </subcellularLocation>
</comment>
<evidence type="ECO:0000256" key="12">
    <source>
        <dbReference type="ARBA" id="ARBA00022906"/>
    </source>
</evidence>
<keyword evidence="4" id="KW-0813">Transport</keyword>
<evidence type="ECO:0000256" key="8">
    <source>
        <dbReference type="ARBA" id="ARBA00022729"/>
    </source>
</evidence>
<evidence type="ECO:0000256" key="18">
    <source>
        <dbReference type="ARBA" id="ARBA00041703"/>
    </source>
</evidence>
<evidence type="ECO:0000256" key="13">
    <source>
        <dbReference type="ARBA" id="ARBA00022989"/>
    </source>
</evidence>
<reference evidence="25" key="1">
    <citation type="submission" date="2022-07" db="EMBL/GenBank/DDBJ databases">
        <title>Chromosome-level genome of Muraenolepis orangiensis.</title>
        <authorList>
            <person name="Kim J."/>
        </authorList>
    </citation>
    <scope>NUCLEOTIDE SEQUENCE</scope>
    <source>
        <strain evidence="25">KU_S4_2022</strain>
        <tissue evidence="25">Muscle</tissue>
    </source>
</reference>
<evidence type="ECO:0000256" key="11">
    <source>
        <dbReference type="ARBA" id="ARBA00022843"/>
    </source>
</evidence>
<evidence type="ECO:0000256" key="2">
    <source>
        <dbReference type="ARBA" id="ARBA00004424"/>
    </source>
</evidence>
<feature type="chain" id="PRO_5040351694" description="Zinc transporter ZIP4" evidence="22">
    <location>
        <begin position="24"/>
        <end position="525"/>
    </location>
</feature>
<keyword evidence="12" id="KW-0864">Zinc transport</keyword>
<dbReference type="GO" id="GO:0030003">
    <property type="term" value="P:intracellular monoatomic cation homeostasis"/>
    <property type="evidence" value="ECO:0007669"/>
    <property type="project" value="TreeGrafter"/>
</dbReference>
<feature type="domain" description="Zinc transporter ZIP4 N-terminal" evidence="23">
    <location>
        <begin position="67"/>
        <end position="152"/>
    </location>
</feature>
<evidence type="ECO:0000256" key="3">
    <source>
        <dbReference type="ARBA" id="ARBA00006939"/>
    </source>
</evidence>
<feature type="signal peptide" evidence="22">
    <location>
        <begin position="1"/>
        <end position="23"/>
    </location>
</feature>
<name>A0A9Q0EN55_9TELE</name>
<evidence type="ECO:0000313" key="25">
    <source>
        <dbReference type="EMBL" id="KAJ3608926.1"/>
    </source>
</evidence>
<evidence type="ECO:0000256" key="19">
    <source>
        <dbReference type="ARBA" id="ARBA00042777"/>
    </source>
</evidence>
<evidence type="ECO:0000256" key="20">
    <source>
        <dbReference type="ARBA" id="ARBA00055808"/>
    </source>
</evidence>
<evidence type="ECO:0000256" key="6">
    <source>
        <dbReference type="ARBA" id="ARBA00022692"/>
    </source>
</evidence>
<keyword evidence="5" id="KW-1003">Cell membrane</keyword>
<evidence type="ECO:0000259" key="24">
    <source>
        <dbReference type="Pfam" id="PF21116"/>
    </source>
</evidence>